<feature type="transmembrane region" description="Helical" evidence="3">
    <location>
        <begin position="128"/>
        <end position="148"/>
    </location>
</feature>
<feature type="transmembrane region" description="Helical" evidence="3">
    <location>
        <begin position="154"/>
        <end position="174"/>
    </location>
</feature>
<dbReference type="Proteomes" id="UP001527882">
    <property type="component" value="Unassembled WGS sequence"/>
</dbReference>
<dbReference type="SUPFAM" id="SSF103481">
    <property type="entry name" value="Multidrug resistance efflux transporter EmrE"/>
    <property type="match status" value="2"/>
</dbReference>
<evidence type="ECO:0000313" key="5">
    <source>
        <dbReference type="EMBL" id="MCZ8511137.1"/>
    </source>
</evidence>
<feature type="transmembrane region" description="Helical" evidence="3">
    <location>
        <begin position="218"/>
        <end position="238"/>
    </location>
</feature>
<proteinExistence type="inferred from homology"/>
<feature type="transmembrane region" description="Helical" evidence="3">
    <location>
        <begin position="45"/>
        <end position="62"/>
    </location>
</feature>
<dbReference type="Gene3D" id="1.10.3730.20">
    <property type="match status" value="1"/>
</dbReference>
<dbReference type="InterPro" id="IPR037185">
    <property type="entry name" value="EmrE-like"/>
</dbReference>
<feature type="domain" description="EamA" evidence="4">
    <location>
        <begin position="10"/>
        <end position="144"/>
    </location>
</feature>
<reference evidence="5 6" key="1">
    <citation type="submission" date="2022-12" db="EMBL/GenBank/DDBJ databases">
        <title>Draft genome sequence of Paenibacillus sp. dW9.</title>
        <authorList>
            <person name="Choi E.-W."/>
            <person name="Kim D.-U."/>
        </authorList>
    </citation>
    <scope>NUCLEOTIDE SEQUENCE [LARGE SCALE GENOMIC DNA]</scope>
    <source>
        <strain evidence="6">dW9</strain>
    </source>
</reference>
<evidence type="ECO:0000259" key="4">
    <source>
        <dbReference type="Pfam" id="PF00892"/>
    </source>
</evidence>
<feature type="domain" description="EamA" evidence="4">
    <location>
        <begin position="157"/>
        <end position="289"/>
    </location>
</feature>
<dbReference type="RefSeq" id="WP_269879502.1">
    <property type="nucleotide sequence ID" value="NZ_JAQAGZ010000001.1"/>
</dbReference>
<keyword evidence="6" id="KW-1185">Reference proteome</keyword>
<feature type="transmembrane region" description="Helical" evidence="3">
    <location>
        <begin position="74"/>
        <end position="93"/>
    </location>
</feature>
<keyword evidence="3" id="KW-0812">Transmembrane</keyword>
<comment type="similarity">
    <text evidence="2">Belongs to the EamA transporter family.</text>
</comment>
<feature type="transmembrane region" description="Helical" evidence="3">
    <location>
        <begin position="250"/>
        <end position="268"/>
    </location>
</feature>
<feature type="transmembrane region" description="Helical" evidence="3">
    <location>
        <begin position="186"/>
        <end position="206"/>
    </location>
</feature>
<dbReference type="PANTHER" id="PTHR22911">
    <property type="entry name" value="ACYL-MALONYL CONDENSING ENZYME-RELATED"/>
    <property type="match status" value="1"/>
</dbReference>
<comment type="caution">
    <text evidence="5">The sequence shown here is derived from an EMBL/GenBank/DDBJ whole genome shotgun (WGS) entry which is preliminary data.</text>
</comment>
<dbReference type="Pfam" id="PF00892">
    <property type="entry name" value="EamA"/>
    <property type="match status" value="2"/>
</dbReference>
<sequence length="302" mass="32072">MKAKSVSRLKASLMVLAGASSYGILSTFVKLAYEAGFTPSEVTGSQVTLGAAALWLFSMPLWKRVRDISVRDHLKLLGSGVFTGLTGVFYYYSLTALDASFAVLLLFQFTWMGLMLGWVLHGAAPNRFQVTAVAIVLAGTLLASGLLGGLPKHISLYGIGLGLLSAACYTLFMYFSGRVAVKVPALLRSTWMITGAALIVAVIYPPQFLWNGALGQGLWIWGGLLGLFGMIIPSYLYAKGAPYLETGLTAILGSVELPVVILCSALLLKEKTGMLEWIGIALILAGVMVSQRKAAPGAQAEA</sequence>
<gene>
    <name evidence="5" type="ORF">O9H85_01525</name>
</gene>
<keyword evidence="3" id="KW-1133">Transmembrane helix</keyword>
<dbReference type="EMBL" id="JAQAGZ010000001">
    <property type="protein sequence ID" value="MCZ8511137.1"/>
    <property type="molecule type" value="Genomic_DNA"/>
</dbReference>
<feature type="transmembrane region" description="Helical" evidence="3">
    <location>
        <begin position="99"/>
        <end position="121"/>
    </location>
</feature>
<evidence type="ECO:0000256" key="2">
    <source>
        <dbReference type="ARBA" id="ARBA00007362"/>
    </source>
</evidence>
<protein>
    <submittedName>
        <fullName evidence="5">DMT family transporter</fullName>
    </submittedName>
</protein>
<feature type="transmembrane region" description="Helical" evidence="3">
    <location>
        <begin position="12"/>
        <end position="33"/>
    </location>
</feature>
<evidence type="ECO:0000313" key="6">
    <source>
        <dbReference type="Proteomes" id="UP001527882"/>
    </source>
</evidence>
<comment type="subcellular location">
    <subcellularLocation>
        <location evidence="1">Endomembrane system</location>
        <topology evidence="1">Multi-pass membrane protein</topology>
    </subcellularLocation>
</comment>
<accession>A0ABT4Q2N2</accession>
<dbReference type="PANTHER" id="PTHR22911:SF137">
    <property type="entry name" value="SOLUTE CARRIER FAMILY 35 MEMBER G2-RELATED"/>
    <property type="match status" value="1"/>
</dbReference>
<organism evidence="5 6">
    <name type="scientific">Paenibacillus gyeongsangnamensis</name>
    <dbReference type="NCBI Taxonomy" id="3388067"/>
    <lineage>
        <taxon>Bacteria</taxon>
        <taxon>Bacillati</taxon>
        <taxon>Bacillota</taxon>
        <taxon>Bacilli</taxon>
        <taxon>Bacillales</taxon>
        <taxon>Paenibacillaceae</taxon>
        <taxon>Paenibacillus</taxon>
    </lineage>
</organism>
<name>A0ABT4Q2N2_9BACL</name>
<keyword evidence="3" id="KW-0472">Membrane</keyword>
<evidence type="ECO:0000256" key="1">
    <source>
        <dbReference type="ARBA" id="ARBA00004127"/>
    </source>
</evidence>
<feature type="transmembrane region" description="Helical" evidence="3">
    <location>
        <begin position="274"/>
        <end position="290"/>
    </location>
</feature>
<evidence type="ECO:0000256" key="3">
    <source>
        <dbReference type="SAM" id="Phobius"/>
    </source>
</evidence>
<dbReference type="InterPro" id="IPR000620">
    <property type="entry name" value="EamA_dom"/>
</dbReference>